<sequence>MSISDLSQEQHPALIHTERCTVLSHTQRDEGEWVQHTLMVKNCEIPFRFRRPKKYRSLKGAQVTLDYYPQTTLVAGFEMETMRVVRIRRS</sequence>
<reference evidence="1 2" key="1">
    <citation type="submission" date="2021-04" db="EMBL/GenBank/DDBJ databases">
        <title>Novel species identification of genus Shewanella.</title>
        <authorList>
            <person name="Liu G."/>
        </authorList>
    </citation>
    <scope>NUCLEOTIDE SEQUENCE [LARGE SCALE GENOMIC DNA]</scope>
    <source>
        <strain evidence="1 2">FJAT-54481</strain>
    </source>
</reference>
<organism evidence="1 2">
    <name type="scientific">Shewanella yunxiaonensis</name>
    <dbReference type="NCBI Taxonomy" id="2829809"/>
    <lineage>
        <taxon>Bacteria</taxon>
        <taxon>Pseudomonadati</taxon>
        <taxon>Pseudomonadota</taxon>
        <taxon>Gammaproteobacteria</taxon>
        <taxon>Alteromonadales</taxon>
        <taxon>Shewanellaceae</taxon>
        <taxon>Shewanella</taxon>
    </lineage>
</organism>
<proteinExistence type="predicted"/>
<gene>
    <name evidence="1" type="ORF">KDN34_09045</name>
</gene>
<accession>A0ABX7YQI7</accession>
<name>A0ABX7YQI7_9GAMM</name>
<dbReference type="RefSeq" id="WP_212593493.1">
    <property type="nucleotide sequence ID" value="NZ_CP073587.1"/>
</dbReference>
<evidence type="ECO:0000313" key="1">
    <source>
        <dbReference type="EMBL" id="QUN04436.1"/>
    </source>
</evidence>
<evidence type="ECO:0000313" key="2">
    <source>
        <dbReference type="Proteomes" id="UP000679575"/>
    </source>
</evidence>
<keyword evidence="2" id="KW-1185">Reference proteome</keyword>
<evidence type="ECO:0008006" key="3">
    <source>
        <dbReference type="Google" id="ProtNLM"/>
    </source>
</evidence>
<dbReference type="Proteomes" id="UP000679575">
    <property type="component" value="Chromosome"/>
</dbReference>
<dbReference type="EMBL" id="CP073587">
    <property type="protein sequence ID" value="QUN04436.1"/>
    <property type="molecule type" value="Genomic_DNA"/>
</dbReference>
<protein>
    <recommendedName>
        <fullName evidence="3">Transposase</fullName>
    </recommendedName>
</protein>